<name>A0A402D3C2_9BACT</name>
<dbReference type="EMBL" id="AP025739">
    <property type="protein sequence ID" value="BDI28566.1"/>
    <property type="molecule type" value="Genomic_DNA"/>
</dbReference>
<dbReference type="RefSeq" id="WP_119324020.1">
    <property type="nucleotide sequence ID" value="NZ_AP025739.1"/>
</dbReference>
<proteinExistence type="predicted"/>
<dbReference type="OrthoDB" id="9999491at2"/>
<dbReference type="AlphaFoldDB" id="A0A402D3C2"/>
<evidence type="ECO:0000313" key="1">
    <source>
        <dbReference type="EMBL" id="BDI28566.1"/>
    </source>
</evidence>
<reference evidence="1 2" key="1">
    <citation type="journal article" date="2019" name="Int. J. Syst. Evol. Microbiol.">
        <title>Capsulimonas corticalis gen. nov., sp. nov., an aerobic capsulated bacterium, of a novel bacterial order, Capsulimonadales ord. nov., of the class Armatimonadia of the phylum Armatimonadetes.</title>
        <authorList>
            <person name="Li J."/>
            <person name="Kudo C."/>
            <person name="Tonouchi A."/>
        </authorList>
    </citation>
    <scope>NUCLEOTIDE SEQUENCE [LARGE SCALE GENOMIC DNA]</scope>
    <source>
        <strain evidence="1 2">AX-7</strain>
    </source>
</reference>
<evidence type="ECO:0000313" key="2">
    <source>
        <dbReference type="Proteomes" id="UP000287394"/>
    </source>
</evidence>
<organism evidence="1 2">
    <name type="scientific">Capsulimonas corticalis</name>
    <dbReference type="NCBI Taxonomy" id="2219043"/>
    <lineage>
        <taxon>Bacteria</taxon>
        <taxon>Bacillati</taxon>
        <taxon>Armatimonadota</taxon>
        <taxon>Armatimonadia</taxon>
        <taxon>Capsulimonadales</taxon>
        <taxon>Capsulimonadaceae</taxon>
        <taxon>Capsulimonas</taxon>
    </lineage>
</organism>
<dbReference type="Proteomes" id="UP000287394">
    <property type="component" value="Chromosome"/>
</dbReference>
<sequence>MAYDDIKDDNVQHGIDDNPTHDAEKGAGLGAVGGAIVGGLAGGPVGAIIGAVAGGIASGAAVAAVDRHDNDNTVSGLGDGATSDLNDPLNDDVDAIDPNLPAGGRVGVYNTPSTVPVDNSANAGYDTTGRVGNGVPGVQTGGYDVDGTPDTRGITEKAADAITGDRIDDKTGKPVV</sequence>
<keyword evidence="2" id="KW-1185">Reference proteome</keyword>
<protein>
    <submittedName>
        <fullName evidence="1">Uncharacterized protein</fullName>
    </submittedName>
</protein>
<dbReference type="KEGG" id="ccot:CCAX7_006170"/>
<gene>
    <name evidence="1" type="ORF">CCAX7_006170</name>
</gene>
<accession>A0A402D3C2</accession>